<name>A0A816N0E7_9BILA</name>
<keyword evidence="1" id="KW-1133">Transmembrane helix</keyword>
<organism evidence="3 4">
    <name type="scientific">Rotaria magnacalcarata</name>
    <dbReference type="NCBI Taxonomy" id="392030"/>
    <lineage>
        <taxon>Eukaryota</taxon>
        <taxon>Metazoa</taxon>
        <taxon>Spiralia</taxon>
        <taxon>Gnathifera</taxon>
        <taxon>Rotifera</taxon>
        <taxon>Eurotatoria</taxon>
        <taxon>Bdelloidea</taxon>
        <taxon>Philodinida</taxon>
        <taxon>Philodinidae</taxon>
        <taxon>Rotaria</taxon>
    </lineage>
</organism>
<gene>
    <name evidence="2" type="ORF">KQP761_LOCUS12129</name>
    <name evidence="3" type="ORF">XDN619_LOCUS4740</name>
</gene>
<dbReference type="OrthoDB" id="9976835at2759"/>
<comment type="caution">
    <text evidence="3">The sequence shown here is derived from an EMBL/GenBank/DDBJ whole genome shotgun (WGS) entry which is preliminary data.</text>
</comment>
<evidence type="ECO:0000313" key="4">
    <source>
        <dbReference type="Proteomes" id="UP000663887"/>
    </source>
</evidence>
<feature type="transmembrane region" description="Helical" evidence="1">
    <location>
        <begin position="46"/>
        <end position="66"/>
    </location>
</feature>
<reference evidence="3" key="1">
    <citation type="submission" date="2021-02" db="EMBL/GenBank/DDBJ databases">
        <authorList>
            <person name="Nowell W R."/>
        </authorList>
    </citation>
    <scope>NUCLEOTIDE SEQUENCE</scope>
</reference>
<keyword evidence="1" id="KW-0472">Membrane</keyword>
<evidence type="ECO:0000256" key="1">
    <source>
        <dbReference type="SAM" id="Phobius"/>
    </source>
</evidence>
<evidence type="ECO:0000313" key="3">
    <source>
        <dbReference type="EMBL" id="CAF2027950.1"/>
    </source>
</evidence>
<dbReference type="EMBL" id="CAJNOW010005572">
    <property type="protein sequence ID" value="CAF1453632.1"/>
    <property type="molecule type" value="Genomic_DNA"/>
</dbReference>
<dbReference type="Proteomes" id="UP000663887">
    <property type="component" value="Unassembled WGS sequence"/>
</dbReference>
<evidence type="ECO:0000313" key="2">
    <source>
        <dbReference type="EMBL" id="CAF1453632.1"/>
    </source>
</evidence>
<proteinExistence type="predicted"/>
<dbReference type="AlphaFoldDB" id="A0A816N0E7"/>
<dbReference type="Proteomes" id="UP000663834">
    <property type="component" value="Unassembled WGS sequence"/>
</dbReference>
<sequence>MFIVKDDSFSPISTQSNKDGIVFKNYHFGMNLDYQPKNRTDIQIQIMKLFGLFTLLLIISFICVAVEAKRVHVENDDDVELSDFNARSFLEKYDDNKFDTLMNNPDCVLCKFNKIPCCKPNLCIKKRFRPDECLELKPR</sequence>
<protein>
    <submittedName>
        <fullName evidence="3">Uncharacterized protein</fullName>
    </submittedName>
</protein>
<dbReference type="EMBL" id="CAJNRG010001139">
    <property type="protein sequence ID" value="CAF2027950.1"/>
    <property type="molecule type" value="Genomic_DNA"/>
</dbReference>
<keyword evidence="1" id="KW-0812">Transmembrane</keyword>
<accession>A0A816N0E7</accession>